<name>A0A9P0H6X9_NEZVI</name>
<gene>
    <name evidence="6" type="ORF">NEZAVI_LOCUS6521</name>
</gene>
<feature type="transmembrane region" description="Helical" evidence="5">
    <location>
        <begin position="400"/>
        <end position="422"/>
    </location>
</feature>
<feature type="transmembrane region" description="Helical" evidence="5">
    <location>
        <begin position="364"/>
        <end position="388"/>
    </location>
</feature>
<dbReference type="GO" id="GO:0016020">
    <property type="term" value="C:membrane"/>
    <property type="evidence" value="ECO:0007669"/>
    <property type="project" value="UniProtKB-SubCell"/>
</dbReference>
<accession>A0A9P0H6X9</accession>
<dbReference type="InterPro" id="IPR036259">
    <property type="entry name" value="MFS_trans_sf"/>
</dbReference>
<keyword evidence="3 5" id="KW-1133">Transmembrane helix</keyword>
<dbReference type="Proteomes" id="UP001152798">
    <property type="component" value="Chromosome 3"/>
</dbReference>
<dbReference type="AlphaFoldDB" id="A0A9P0H6X9"/>
<feature type="transmembrane region" description="Helical" evidence="5">
    <location>
        <begin position="188"/>
        <end position="208"/>
    </location>
</feature>
<reference evidence="6" key="1">
    <citation type="submission" date="2022-01" db="EMBL/GenBank/DDBJ databases">
        <authorList>
            <person name="King R."/>
        </authorList>
    </citation>
    <scope>NUCLEOTIDE SEQUENCE</scope>
</reference>
<organism evidence="6 7">
    <name type="scientific">Nezara viridula</name>
    <name type="common">Southern green stink bug</name>
    <name type="synonym">Cimex viridulus</name>
    <dbReference type="NCBI Taxonomy" id="85310"/>
    <lineage>
        <taxon>Eukaryota</taxon>
        <taxon>Metazoa</taxon>
        <taxon>Ecdysozoa</taxon>
        <taxon>Arthropoda</taxon>
        <taxon>Hexapoda</taxon>
        <taxon>Insecta</taxon>
        <taxon>Pterygota</taxon>
        <taxon>Neoptera</taxon>
        <taxon>Paraneoptera</taxon>
        <taxon>Hemiptera</taxon>
        <taxon>Heteroptera</taxon>
        <taxon>Panheteroptera</taxon>
        <taxon>Pentatomomorpha</taxon>
        <taxon>Pentatomoidea</taxon>
        <taxon>Pentatomidae</taxon>
        <taxon>Pentatominae</taxon>
        <taxon>Nezara</taxon>
    </lineage>
</organism>
<feature type="transmembrane region" description="Helical" evidence="5">
    <location>
        <begin position="237"/>
        <end position="256"/>
    </location>
</feature>
<feature type="transmembrane region" description="Helical" evidence="5">
    <location>
        <begin position="95"/>
        <end position="115"/>
    </location>
</feature>
<dbReference type="Pfam" id="PF07690">
    <property type="entry name" value="MFS_1"/>
    <property type="match status" value="1"/>
</dbReference>
<evidence type="ECO:0000256" key="4">
    <source>
        <dbReference type="ARBA" id="ARBA00023136"/>
    </source>
</evidence>
<evidence type="ECO:0000313" key="7">
    <source>
        <dbReference type="Proteomes" id="UP001152798"/>
    </source>
</evidence>
<feature type="transmembrane region" description="Helical" evidence="5">
    <location>
        <begin position="161"/>
        <end position="182"/>
    </location>
</feature>
<feature type="transmembrane region" description="Helical" evidence="5">
    <location>
        <begin position="311"/>
        <end position="344"/>
    </location>
</feature>
<keyword evidence="7" id="KW-1185">Reference proteome</keyword>
<comment type="subcellular location">
    <subcellularLocation>
        <location evidence="1">Membrane</location>
        <topology evidence="1">Multi-pass membrane protein</topology>
    </subcellularLocation>
</comment>
<evidence type="ECO:0000256" key="5">
    <source>
        <dbReference type="SAM" id="Phobius"/>
    </source>
</evidence>
<dbReference type="PANTHER" id="PTHR23507:SF1">
    <property type="entry name" value="FI18259P1-RELATED"/>
    <property type="match status" value="1"/>
</dbReference>
<dbReference type="SUPFAM" id="SSF103473">
    <property type="entry name" value="MFS general substrate transporter"/>
    <property type="match status" value="1"/>
</dbReference>
<dbReference type="Gene3D" id="1.20.1250.20">
    <property type="entry name" value="MFS general substrate transporter like domains"/>
    <property type="match status" value="1"/>
</dbReference>
<dbReference type="OrthoDB" id="430300at2759"/>
<evidence type="ECO:0000256" key="1">
    <source>
        <dbReference type="ARBA" id="ARBA00004141"/>
    </source>
</evidence>
<dbReference type="PANTHER" id="PTHR23507">
    <property type="entry name" value="ZGC:174356"/>
    <property type="match status" value="1"/>
</dbReference>
<feature type="transmembrane region" description="Helical" evidence="5">
    <location>
        <begin position="127"/>
        <end position="149"/>
    </location>
</feature>
<evidence type="ECO:0000256" key="2">
    <source>
        <dbReference type="ARBA" id="ARBA00022692"/>
    </source>
</evidence>
<dbReference type="InterPro" id="IPR011701">
    <property type="entry name" value="MFS"/>
</dbReference>
<feature type="transmembrane region" description="Helical" evidence="5">
    <location>
        <begin position="276"/>
        <end position="299"/>
    </location>
</feature>
<dbReference type="GO" id="GO:0022857">
    <property type="term" value="F:transmembrane transporter activity"/>
    <property type="evidence" value="ECO:0007669"/>
    <property type="project" value="InterPro"/>
</dbReference>
<sequence>MISFKGMNVLLPTVTSMMAISISSSAIPNLLEQKACSPWIQPPVNEFICNDTVILAEISEIATTKNVLKSIVSAISTAAFGYWRDATGLTRPLLLIAPLAEILSTTAYFLAAADWRSSPWIAPMMEAVISGLFGEGIFFLGTNCILIANTSVEHRTMSLQIYMTTMLLAALVSSTASGYFLTSVGYRWVFATGIMLHFLTLLLCLIFVDDMKIQREQVVRRSTLDQLRELFKLRSNIAVVWMMLLCGSVASSLFSAESTLATYYLQQRFHFTVKEASLYGSYHFAVALFGSFIMAVLIIQVLKWSDLTFGILASFFSSLSSLSTGLANSTILLILSAPLAVMRLNLYSIPSSVLSKCVKNDELGIFLGTGSILGICVMSFLNFLYNYVFSLTSKTMPGAFYFVSAGGNAFIMILFSISYSLYKPPEHSDCPDSGEGVGSTEDEQNFVIAENT</sequence>
<keyword evidence="2 5" id="KW-0812">Transmembrane</keyword>
<evidence type="ECO:0000313" key="6">
    <source>
        <dbReference type="EMBL" id="CAH1396456.1"/>
    </source>
</evidence>
<protein>
    <submittedName>
        <fullName evidence="6">Uncharacterized protein</fullName>
    </submittedName>
</protein>
<dbReference type="EMBL" id="OV725079">
    <property type="protein sequence ID" value="CAH1396456.1"/>
    <property type="molecule type" value="Genomic_DNA"/>
</dbReference>
<evidence type="ECO:0000256" key="3">
    <source>
        <dbReference type="ARBA" id="ARBA00022989"/>
    </source>
</evidence>
<keyword evidence="4 5" id="KW-0472">Membrane</keyword>
<proteinExistence type="predicted"/>